<dbReference type="Proteomes" id="UP000029964">
    <property type="component" value="Unassembled WGS sequence"/>
</dbReference>
<evidence type="ECO:0000313" key="2">
    <source>
        <dbReference type="Proteomes" id="UP000029964"/>
    </source>
</evidence>
<accession>A0A086T648</accession>
<dbReference type="EMBL" id="JPKY01000041">
    <property type="protein sequence ID" value="KFH44830.1"/>
    <property type="molecule type" value="Genomic_DNA"/>
</dbReference>
<keyword evidence="2" id="KW-1185">Reference proteome</keyword>
<dbReference type="AlphaFoldDB" id="A0A086T648"/>
<dbReference type="OrthoDB" id="2571985at2759"/>
<comment type="caution">
    <text evidence="1">The sequence shown here is derived from an EMBL/GenBank/DDBJ whole genome shotgun (WGS) entry which is preliminary data.</text>
</comment>
<evidence type="ECO:0000313" key="1">
    <source>
        <dbReference type="EMBL" id="KFH44830.1"/>
    </source>
</evidence>
<dbReference type="HOGENOM" id="CLU_1045728_0_0_1"/>
<protein>
    <submittedName>
        <fullName evidence="1">Uncharacterized protein</fullName>
    </submittedName>
</protein>
<name>A0A086T648_HAPC1</name>
<gene>
    <name evidence="1" type="ORF">ACRE_043510</name>
</gene>
<reference evidence="2" key="1">
    <citation type="journal article" date="2014" name="Genome Announc.">
        <title>Genome sequence and annotation of Acremonium chrysogenum, producer of the beta-lactam antibiotic cephalosporin C.</title>
        <authorList>
            <person name="Terfehr D."/>
            <person name="Dahlmann T.A."/>
            <person name="Specht T."/>
            <person name="Zadra I."/>
            <person name="Kuernsteiner H."/>
            <person name="Kueck U."/>
        </authorList>
    </citation>
    <scope>NUCLEOTIDE SEQUENCE [LARGE SCALE GENOMIC DNA]</scope>
    <source>
        <strain evidence="2">ATCC 11550 / CBS 779.69 / DSM 880 / IAM 14645 / JCM 23072 / IMI 49137</strain>
    </source>
</reference>
<proteinExistence type="predicted"/>
<organism evidence="1 2">
    <name type="scientific">Hapsidospora chrysogenum (strain ATCC 11550 / CBS 779.69 / DSM 880 / IAM 14645 / JCM 23072 / IMI 49137)</name>
    <name type="common">Acremonium chrysogenum</name>
    <dbReference type="NCBI Taxonomy" id="857340"/>
    <lineage>
        <taxon>Eukaryota</taxon>
        <taxon>Fungi</taxon>
        <taxon>Dikarya</taxon>
        <taxon>Ascomycota</taxon>
        <taxon>Pezizomycotina</taxon>
        <taxon>Sordariomycetes</taxon>
        <taxon>Hypocreomycetidae</taxon>
        <taxon>Hypocreales</taxon>
        <taxon>Bionectriaceae</taxon>
        <taxon>Hapsidospora</taxon>
    </lineage>
</organism>
<sequence length="266" mass="29176">MVQERVSTNDHCSFPAQIPLFLKKNLSGKLDKHNSIAALGVLESNRSGDTSSLAVAEEGKPLFLPEKLLWSVGALDIPTHARSLSGGTAPIWSHPNITLQPLLLSREETDGSVFIAHRIIAMGRPLEADNLTRISAWVSTTPVGGDIVYMWSSFSYGEDSEGFPRLQHKLTRYFNVDGPGGERIVEIGVTHSDGQISAITFKQGHASEWSKIFGPEHVWDSETYKVIEGEDIVGLALGFTVQPGDYDDAVRLRPPGTYMDCTDEVR</sequence>